<keyword evidence="2" id="KW-1185">Reference proteome</keyword>
<organism evidence="1 2">
    <name type="scientific">Capsella rubella</name>
    <dbReference type="NCBI Taxonomy" id="81985"/>
    <lineage>
        <taxon>Eukaryota</taxon>
        <taxon>Viridiplantae</taxon>
        <taxon>Streptophyta</taxon>
        <taxon>Embryophyta</taxon>
        <taxon>Tracheophyta</taxon>
        <taxon>Spermatophyta</taxon>
        <taxon>Magnoliopsida</taxon>
        <taxon>eudicotyledons</taxon>
        <taxon>Gunneridae</taxon>
        <taxon>Pentapetalae</taxon>
        <taxon>rosids</taxon>
        <taxon>malvids</taxon>
        <taxon>Brassicales</taxon>
        <taxon>Brassicaceae</taxon>
        <taxon>Camelineae</taxon>
        <taxon>Capsella</taxon>
    </lineage>
</organism>
<evidence type="ECO:0000313" key="2">
    <source>
        <dbReference type="Proteomes" id="UP000029121"/>
    </source>
</evidence>
<evidence type="ECO:0000313" key="1">
    <source>
        <dbReference type="EMBL" id="EOA19073.1"/>
    </source>
</evidence>
<accession>R0H6B6</accession>
<dbReference type="EMBL" id="KB870811">
    <property type="protein sequence ID" value="EOA19073.1"/>
    <property type="molecule type" value="Genomic_DNA"/>
</dbReference>
<dbReference type="Proteomes" id="UP000029121">
    <property type="component" value="Unassembled WGS sequence"/>
</dbReference>
<name>R0H6B6_9BRAS</name>
<protein>
    <submittedName>
        <fullName evidence="1">Uncharacterized protein</fullName>
    </submittedName>
</protein>
<gene>
    <name evidence="1" type="ORF">CARUB_v10007739mg</name>
</gene>
<proteinExistence type="predicted"/>
<reference evidence="2" key="1">
    <citation type="journal article" date="2013" name="Nat. Genet.">
        <title>The Capsella rubella genome and the genomic consequences of rapid mating system evolution.</title>
        <authorList>
            <person name="Slotte T."/>
            <person name="Hazzouri K.M."/>
            <person name="Agren J.A."/>
            <person name="Koenig D."/>
            <person name="Maumus F."/>
            <person name="Guo Y.L."/>
            <person name="Steige K."/>
            <person name="Platts A.E."/>
            <person name="Escobar J.S."/>
            <person name="Newman L.K."/>
            <person name="Wang W."/>
            <person name="Mandakova T."/>
            <person name="Vello E."/>
            <person name="Smith L.M."/>
            <person name="Henz S.R."/>
            <person name="Steffen J."/>
            <person name="Takuno S."/>
            <person name="Brandvain Y."/>
            <person name="Coop G."/>
            <person name="Andolfatto P."/>
            <person name="Hu T.T."/>
            <person name="Blanchette M."/>
            <person name="Clark R.M."/>
            <person name="Quesneville H."/>
            <person name="Nordborg M."/>
            <person name="Gaut B.S."/>
            <person name="Lysak M.A."/>
            <person name="Jenkins J."/>
            <person name="Grimwood J."/>
            <person name="Chapman J."/>
            <person name="Prochnik S."/>
            <person name="Shu S."/>
            <person name="Rokhsar D."/>
            <person name="Schmutz J."/>
            <person name="Weigel D."/>
            <person name="Wright S.I."/>
        </authorList>
    </citation>
    <scope>NUCLEOTIDE SEQUENCE [LARGE SCALE GENOMIC DNA]</scope>
    <source>
        <strain evidence="2">cv. Monte Gargano</strain>
    </source>
</reference>
<sequence>MNSEQQHCRKASLSSVTLLGHPRDCPNKPSYFETKCEFGSHVKWFINGWESVWGKHDFTSLVGTRRSHIAKGKGSSNVCLDHSCLMVSSSINKPKIRNEEYGFTKTEANFLR</sequence>
<dbReference type="AlphaFoldDB" id="R0H6B6"/>